<dbReference type="EMBL" id="UYYG01001157">
    <property type="protein sequence ID" value="VDN56891.1"/>
    <property type="molecule type" value="Genomic_DNA"/>
</dbReference>
<reference evidence="5" key="1">
    <citation type="submission" date="2017-02" db="UniProtKB">
        <authorList>
            <consortium name="WormBaseParasite"/>
        </authorList>
    </citation>
    <scope>IDENTIFICATION</scope>
</reference>
<evidence type="ECO:0000313" key="3">
    <source>
        <dbReference type="Proteomes" id="UP000038040"/>
    </source>
</evidence>
<organism evidence="3 5">
    <name type="scientific">Dracunculus medinensis</name>
    <name type="common">Guinea worm</name>
    <dbReference type="NCBI Taxonomy" id="318479"/>
    <lineage>
        <taxon>Eukaryota</taxon>
        <taxon>Metazoa</taxon>
        <taxon>Ecdysozoa</taxon>
        <taxon>Nematoda</taxon>
        <taxon>Chromadorea</taxon>
        <taxon>Rhabditida</taxon>
        <taxon>Spirurina</taxon>
        <taxon>Dracunculoidea</taxon>
        <taxon>Dracunculidae</taxon>
        <taxon>Dracunculus</taxon>
    </lineage>
</organism>
<evidence type="ECO:0000313" key="2">
    <source>
        <dbReference type="EMBL" id="VDN56891.1"/>
    </source>
</evidence>
<dbReference type="Proteomes" id="UP000038040">
    <property type="component" value="Unplaced"/>
</dbReference>
<sequence length="271" mass="31080">MMVDKINMSLDEIIKKEKENAGENFGNNFNARKRKNRRRVASNSGIVRRRNRKTIASNNQKAGVATLRMVNRLVKVIAFSFQNAIRNQTNQALISRAARIQRRSLAESRRSRLAGRLFGVNQRSKVIGRRGAGRAFTRRTNTIRRGRGIARLGQLVSDSSPVVHYTQSPELVETIAKRPMQRVNAQKNIRKRVFVPRRRRLVVVDEVPIQSFRTVQSKGFGNRFTRVNPNAERMKAALGIGTRRWVEADSFGSTNSFLDRLQPTVVQRRRF</sequence>
<evidence type="ECO:0000313" key="4">
    <source>
        <dbReference type="Proteomes" id="UP000274756"/>
    </source>
</evidence>
<keyword evidence="4" id="KW-1185">Reference proteome</keyword>
<protein>
    <submittedName>
        <fullName evidence="5">UAP56-interacting factor</fullName>
    </submittedName>
</protein>
<gene>
    <name evidence="2" type="ORF">DME_LOCUS6864</name>
</gene>
<accession>A0A0N4U6F9</accession>
<name>A0A0N4U6F9_DRAME</name>
<proteinExistence type="predicted"/>
<evidence type="ECO:0000313" key="5">
    <source>
        <dbReference type="WBParaSite" id="DME_0000250401-mRNA-1"/>
    </source>
</evidence>
<dbReference type="WBParaSite" id="DME_0000250401-mRNA-1">
    <property type="protein sequence ID" value="DME_0000250401-mRNA-1"/>
    <property type="gene ID" value="DME_0000250401"/>
</dbReference>
<dbReference type="AlphaFoldDB" id="A0A0N4U6F9"/>
<evidence type="ECO:0000256" key="1">
    <source>
        <dbReference type="SAM" id="MobiDB-lite"/>
    </source>
</evidence>
<dbReference type="Proteomes" id="UP000274756">
    <property type="component" value="Unassembled WGS sequence"/>
</dbReference>
<reference evidence="2 4" key="2">
    <citation type="submission" date="2018-11" db="EMBL/GenBank/DDBJ databases">
        <authorList>
            <consortium name="Pathogen Informatics"/>
        </authorList>
    </citation>
    <scope>NUCLEOTIDE SEQUENCE [LARGE SCALE GENOMIC DNA]</scope>
</reference>
<feature type="region of interest" description="Disordered" evidence="1">
    <location>
        <begin position="35"/>
        <end position="58"/>
    </location>
</feature>